<dbReference type="GO" id="GO:0031966">
    <property type="term" value="C:mitochondrial membrane"/>
    <property type="evidence" value="ECO:0007669"/>
    <property type="project" value="UniProtKB-SubCell"/>
</dbReference>
<accession>A0A8C2PAV3</accession>
<evidence type="ECO:0000256" key="8">
    <source>
        <dbReference type="ARBA" id="ARBA00023136"/>
    </source>
</evidence>
<keyword evidence="3 10" id="KW-0813">Transport</keyword>
<feature type="transmembrane region" description="Helical" evidence="11">
    <location>
        <begin position="57"/>
        <end position="80"/>
    </location>
</feature>
<evidence type="ECO:0000256" key="7">
    <source>
        <dbReference type="ARBA" id="ARBA00023128"/>
    </source>
</evidence>
<protein>
    <recommendedName>
        <fullName evidence="13">Solute carrier family 25 member 48</fullName>
    </recommendedName>
</protein>
<evidence type="ECO:0000256" key="4">
    <source>
        <dbReference type="ARBA" id="ARBA00022692"/>
    </source>
</evidence>
<dbReference type="SUPFAM" id="SSF103506">
    <property type="entry name" value="Mitochondrial carrier"/>
    <property type="match status" value="1"/>
</dbReference>
<dbReference type="Ensembl" id="ENSCHIT00010019919.1">
    <property type="protein sequence ID" value="ENSCHIP00010014155.1"/>
    <property type="gene ID" value="ENSCHIG00010010393.1"/>
</dbReference>
<evidence type="ECO:0000256" key="10">
    <source>
        <dbReference type="RuleBase" id="RU000488"/>
    </source>
</evidence>
<dbReference type="GO" id="GO:0022857">
    <property type="term" value="F:transmembrane transporter activity"/>
    <property type="evidence" value="ECO:0007669"/>
    <property type="project" value="TreeGrafter"/>
</dbReference>
<sequence length="157" mass="16659">MGNFQLEDFVAGWIGGAASVIVGHPLDTVKARLQAGSGYGSTLSCIRTVYRRESVFGFFKGMSFPLASIAVYNSVVFGVFSNTQRFLSHHRCREPEAGPPHVLSDLLLASMVAGVVSVGLGAPVDLIKIRLQMQTEPFQEGGYGVAAAVIPGPCLCL</sequence>
<keyword evidence="8 9" id="KW-0472">Membrane</keyword>
<reference evidence="12" key="2">
    <citation type="submission" date="2025-08" db="UniProtKB">
        <authorList>
            <consortium name="Ensembl"/>
        </authorList>
    </citation>
    <scope>IDENTIFICATION</scope>
</reference>
<keyword evidence="4 9" id="KW-0812">Transmembrane</keyword>
<dbReference type="PROSITE" id="PS50920">
    <property type="entry name" value="SOLCAR"/>
    <property type="match status" value="1"/>
</dbReference>
<keyword evidence="5" id="KW-0677">Repeat</keyword>
<name>A0A8C2PAV3_CAPHI</name>
<dbReference type="FunFam" id="1.50.40.10:FF:000128">
    <property type="entry name" value="Solute carrier family 25 member 48"/>
    <property type="match status" value="1"/>
</dbReference>
<dbReference type="AlphaFoldDB" id="A0A8C2PAV3"/>
<keyword evidence="7" id="KW-0496">Mitochondrion</keyword>
<reference evidence="12" key="1">
    <citation type="submission" date="2019-03" db="EMBL/GenBank/DDBJ databases">
        <title>Genome sequencing and reference-guided assembly of Black Bengal Goat (Capra hircus).</title>
        <authorList>
            <person name="Siddiki A.Z."/>
            <person name="Baten A."/>
            <person name="Billah M."/>
            <person name="Alam M.A.U."/>
            <person name="Shawrob K.S.M."/>
            <person name="Saha S."/>
            <person name="Chowdhury M."/>
            <person name="Rahman A.H."/>
            <person name="Stear M."/>
            <person name="Miah G."/>
            <person name="Das G.B."/>
            <person name="Hossain M.M."/>
            <person name="Kumkum M."/>
            <person name="Islam M.S."/>
            <person name="Mollah A.M."/>
            <person name="Ahsan A."/>
            <person name="Tusar F."/>
            <person name="Khan M.K.I."/>
        </authorList>
    </citation>
    <scope>NUCLEOTIDE SEQUENCE [LARGE SCALE GENOMIC DNA]</scope>
</reference>
<dbReference type="InterPro" id="IPR023395">
    <property type="entry name" value="MCP_dom_sf"/>
</dbReference>
<keyword evidence="6 11" id="KW-1133">Transmembrane helix</keyword>
<dbReference type="PANTHER" id="PTHR45624:SF7">
    <property type="entry name" value="SOLUTE CARRIER FAMILY 25 MEMBER 48"/>
    <property type="match status" value="1"/>
</dbReference>
<evidence type="ECO:0000256" key="5">
    <source>
        <dbReference type="ARBA" id="ARBA00022737"/>
    </source>
</evidence>
<dbReference type="Pfam" id="PF00153">
    <property type="entry name" value="Mito_carr"/>
    <property type="match status" value="2"/>
</dbReference>
<feature type="repeat" description="Solcar" evidence="9">
    <location>
        <begin position="3"/>
        <end position="86"/>
    </location>
</feature>
<organism evidence="12">
    <name type="scientific">Capra hircus</name>
    <name type="common">Goat</name>
    <dbReference type="NCBI Taxonomy" id="9925"/>
    <lineage>
        <taxon>Eukaryota</taxon>
        <taxon>Metazoa</taxon>
        <taxon>Chordata</taxon>
        <taxon>Craniata</taxon>
        <taxon>Vertebrata</taxon>
        <taxon>Euteleostomi</taxon>
        <taxon>Mammalia</taxon>
        <taxon>Eutheria</taxon>
        <taxon>Laurasiatheria</taxon>
        <taxon>Artiodactyla</taxon>
        <taxon>Ruminantia</taxon>
        <taxon>Pecora</taxon>
        <taxon>Bovidae</taxon>
        <taxon>Caprinae</taxon>
        <taxon>Capra</taxon>
    </lineage>
</organism>
<evidence type="ECO:0000256" key="2">
    <source>
        <dbReference type="ARBA" id="ARBA00006375"/>
    </source>
</evidence>
<evidence type="ECO:0000256" key="6">
    <source>
        <dbReference type="ARBA" id="ARBA00022989"/>
    </source>
</evidence>
<comment type="subcellular location">
    <subcellularLocation>
        <location evidence="1">Mitochondrion membrane</location>
        <topology evidence="1">Multi-pass membrane protein</topology>
    </subcellularLocation>
</comment>
<comment type="similarity">
    <text evidence="2 10">Belongs to the mitochondrial carrier (TC 2.A.29) family.</text>
</comment>
<dbReference type="Gene3D" id="1.50.40.10">
    <property type="entry name" value="Mitochondrial carrier domain"/>
    <property type="match status" value="1"/>
</dbReference>
<dbReference type="InterPro" id="IPR050567">
    <property type="entry name" value="Mitochondrial_Carrier"/>
</dbReference>
<evidence type="ECO:0000256" key="1">
    <source>
        <dbReference type="ARBA" id="ARBA00004225"/>
    </source>
</evidence>
<evidence type="ECO:0000256" key="11">
    <source>
        <dbReference type="SAM" id="Phobius"/>
    </source>
</evidence>
<feature type="transmembrane region" description="Helical" evidence="11">
    <location>
        <begin position="106"/>
        <end position="127"/>
    </location>
</feature>
<proteinExistence type="inferred from homology"/>
<evidence type="ECO:0008006" key="13">
    <source>
        <dbReference type="Google" id="ProtNLM"/>
    </source>
</evidence>
<evidence type="ECO:0000256" key="9">
    <source>
        <dbReference type="PROSITE-ProRule" id="PRU00282"/>
    </source>
</evidence>
<dbReference type="PANTHER" id="PTHR45624">
    <property type="entry name" value="MITOCHONDRIAL BASIC AMINO ACIDS TRANSPORTER-RELATED"/>
    <property type="match status" value="1"/>
</dbReference>
<evidence type="ECO:0000256" key="3">
    <source>
        <dbReference type="ARBA" id="ARBA00022448"/>
    </source>
</evidence>
<evidence type="ECO:0000313" key="12">
    <source>
        <dbReference type="Ensembl" id="ENSCHIP00010014155.1"/>
    </source>
</evidence>
<dbReference type="InterPro" id="IPR018108">
    <property type="entry name" value="MCP_transmembrane"/>
</dbReference>